<evidence type="ECO:0000256" key="1">
    <source>
        <dbReference type="ARBA" id="ARBA00023157"/>
    </source>
</evidence>
<evidence type="ECO:0000259" key="4">
    <source>
        <dbReference type="PROSITE" id="PS50026"/>
    </source>
</evidence>
<gene>
    <name evidence="6" type="primary">Aste57867_4968</name>
    <name evidence="5" type="ORF">As57867_004955</name>
    <name evidence="6" type="ORF">ASTE57867_4968</name>
</gene>
<reference evidence="5" key="2">
    <citation type="submission" date="2019-06" db="EMBL/GenBank/DDBJ databases">
        <title>Genomics analysis of Aphanomyces spp. identifies a new class of oomycete effector associated with host adaptation.</title>
        <authorList>
            <person name="Gaulin E."/>
        </authorList>
    </citation>
    <scope>NUCLEOTIDE SEQUENCE</scope>
    <source>
        <strain evidence="5">CBS 578.67</strain>
    </source>
</reference>
<dbReference type="Gene3D" id="2.10.25.10">
    <property type="entry name" value="Laminin"/>
    <property type="match status" value="1"/>
</dbReference>
<proteinExistence type="predicted"/>
<evidence type="ECO:0000313" key="7">
    <source>
        <dbReference type="Proteomes" id="UP000332933"/>
    </source>
</evidence>
<feature type="domain" description="EGF-like" evidence="4">
    <location>
        <begin position="101"/>
        <end position="136"/>
    </location>
</feature>
<reference evidence="6 7" key="1">
    <citation type="submission" date="2019-03" db="EMBL/GenBank/DDBJ databases">
        <authorList>
            <person name="Gaulin E."/>
            <person name="Dumas B."/>
        </authorList>
    </citation>
    <scope>NUCLEOTIDE SEQUENCE [LARGE SCALE GENOMIC DNA]</scope>
    <source>
        <strain evidence="6">CBS 568.67</strain>
    </source>
</reference>
<dbReference type="AlphaFoldDB" id="A0A485KGJ7"/>
<dbReference type="Pfam" id="PF07974">
    <property type="entry name" value="EGF_2"/>
    <property type="match status" value="1"/>
</dbReference>
<evidence type="ECO:0000256" key="3">
    <source>
        <dbReference type="SAM" id="SignalP"/>
    </source>
</evidence>
<evidence type="ECO:0000313" key="5">
    <source>
        <dbReference type="EMBL" id="KAF0711946.1"/>
    </source>
</evidence>
<dbReference type="PANTHER" id="PTHR24035">
    <property type="entry name" value="MULTIPLE EPIDERMAL GROWTH FACTOR-LIKE DOMAINS PROTEIN"/>
    <property type="match status" value="1"/>
</dbReference>
<dbReference type="PRINTS" id="PR00011">
    <property type="entry name" value="EGFLAMININ"/>
</dbReference>
<dbReference type="Gene3D" id="2.60.120.260">
    <property type="entry name" value="Galactose-binding domain-like"/>
    <property type="match status" value="1"/>
</dbReference>
<keyword evidence="7" id="KW-1185">Reference proteome</keyword>
<dbReference type="InterPro" id="IPR000742">
    <property type="entry name" value="EGF"/>
</dbReference>
<keyword evidence="3" id="KW-0732">Signal</keyword>
<name>A0A485KGJ7_9STRA</name>
<protein>
    <submittedName>
        <fullName evidence="6">Aste57867_4968 protein</fullName>
    </submittedName>
</protein>
<feature type="disulfide bond" evidence="2">
    <location>
        <begin position="126"/>
        <end position="135"/>
    </location>
</feature>
<sequence>MKTNTAFLIGLLATLAPLARAECPGGCSGNGVCGPRDMCYCFKNFVGNDCAGRICPFGFAHIDSPKGDLDHDMSQKTTGWILDQSQMYPYKTYEWFNPNAHNDEAHFYMECSNMGICDRTTGLCECFPGFDGSACQRATCANNCNGHGVCKSISEIASQADKVGRLSGNPKSDVATKYSLWDANVGHSCVCDAWWTGGDCTRRNCKIGVDPLYLAAGYPVYDTFLIYAGIVPASTHLDPVNSWIRLRVFDYYGASYVTDRIPVLDDTTAGATAVLNMEKAFLNIPNGVFDAIDCELANTAGTIGELVFGVKLSSEEGMVLICQYIDSPGRMRLPEIHSSYFAITGNVAQATGTRAFVAASDRRGEGKDWITSLSPWSFALASSTRTLLNIQATPSPASVAPIAALSIIKVTDRHLLVASVQTTVSITVTWPYTGAAFADGAAIFYSTGLTVAADAATITTWNVGDNFFVYAGTTAVAKGAKIFYQNAYYIVRAVAVGTTTITVDRAFNGKAVDGASVATATDAIYVVTEATTGSYDYVSECSGRGLCSRDTGLCTCFKGYTDDNCNYQNILAF</sequence>
<keyword evidence="1 2" id="KW-1015">Disulfide bond</keyword>
<dbReference type="InterPro" id="IPR052108">
    <property type="entry name" value="MEGF/SIB"/>
</dbReference>
<organism evidence="6 7">
    <name type="scientific">Aphanomyces stellatus</name>
    <dbReference type="NCBI Taxonomy" id="120398"/>
    <lineage>
        <taxon>Eukaryota</taxon>
        <taxon>Sar</taxon>
        <taxon>Stramenopiles</taxon>
        <taxon>Oomycota</taxon>
        <taxon>Saprolegniomycetes</taxon>
        <taxon>Saprolegniales</taxon>
        <taxon>Verrucalvaceae</taxon>
        <taxon>Aphanomyces</taxon>
    </lineage>
</organism>
<dbReference type="Proteomes" id="UP000332933">
    <property type="component" value="Unassembled WGS sequence"/>
</dbReference>
<comment type="caution">
    <text evidence="2">Lacks conserved residue(s) required for the propagation of feature annotation.</text>
</comment>
<dbReference type="EMBL" id="CAADRA010001474">
    <property type="protein sequence ID" value="VFT82056.1"/>
    <property type="molecule type" value="Genomic_DNA"/>
</dbReference>
<dbReference type="EMBL" id="VJMH01001473">
    <property type="protein sequence ID" value="KAF0711946.1"/>
    <property type="molecule type" value="Genomic_DNA"/>
</dbReference>
<dbReference type="PROSITE" id="PS01186">
    <property type="entry name" value="EGF_2"/>
    <property type="match status" value="2"/>
</dbReference>
<dbReference type="OrthoDB" id="442731at2759"/>
<dbReference type="InterPro" id="IPR013111">
    <property type="entry name" value="EGF_extracell"/>
</dbReference>
<accession>A0A485KGJ7</accession>
<feature type="chain" id="PRO_5033826033" evidence="3">
    <location>
        <begin position="22"/>
        <end position="573"/>
    </location>
</feature>
<dbReference type="PROSITE" id="PS00022">
    <property type="entry name" value="EGF_1"/>
    <property type="match status" value="2"/>
</dbReference>
<evidence type="ECO:0000256" key="2">
    <source>
        <dbReference type="PROSITE-ProRule" id="PRU00076"/>
    </source>
</evidence>
<evidence type="ECO:0000313" key="6">
    <source>
        <dbReference type="EMBL" id="VFT82056.1"/>
    </source>
</evidence>
<feature type="signal peptide" evidence="3">
    <location>
        <begin position="1"/>
        <end position="21"/>
    </location>
</feature>
<keyword evidence="2" id="KW-0245">EGF-like domain</keyword>
<dbReference type="SMART" id="SM00181">
    <property type="entry name" value="EGF"/>
    <property type="match status" value="4"/>
</dbReference>
<dbReference type="PROSITE" id="PS50026">
    <property type="entry name" value="EGF_3"/>
    <property type="match status" value="1"/>
</dbReference>
<dbReference type="PANTHER" id="PTHR24035:SF143">
    <property type="entry name" value="EGF-LIKE DOMAIN-CONTAINING PROTEIN"/>
    <property type="match status" value="1"/>
</dbReference>